<gene>
    <name evidence="2" type="ORF">RYX56_12595</name>
</gene>
<dbReference type="PROSITE" id="PS50943">
    <property type="entry name" value="HTH_CROC1"/>
    <property type="match status" value="1"/>
</dbReference>
<dbReference type="PANTHER" id="PTHR37038">
    <property type="entry name" value="TRANSCRIPTIONAL REGULATOR-RELATED"/>
    <property type="match status" value="1"/>
</dbReference>
<comment type="caution">
    <text evidence="2">The sequence shown here is derived from an EMBL/GenBank/DDBJ whole genome shotgun (WGS) entry which is preliminary data.</text>
</comment>
<dbReference type="Gene3D" id="1.25.40.10">
    <property type="entry name" value="Tetratricopeptide repeat domain"/>
    <property type="match status" value="1"/>
</dbReference>
<sequence>MNNNIGERIKRRRMEVGITQKDLSEGICTQAQISNIEKGLLKNPSSTLLYEISKKLKVSLNYFFEDNVSHTSKEFEEIQNMINQLKTERNYSSIRYIVENELTNNASEYGNYEIRYLNWHKGICNYYLNNDLDNSIKLLKDQLNSYKTVSSRDSLLTAEIKTSIAVILQEAKLFQEALNYYNDASNDINLLNTEDLFKVRVKILFGLAQTYTYLDQFKDSIAYGLRAITICNQNYSTYLLADLHYQIGYNYLRLQKKEEGMEYINIALCIYKVQGNTKMINIVNEQISLFS</sequence>
<reference evidence="2 3" key="1">
    <citation type="submission" date="2023-10" db="EMBL/GenBank/DDBJ databases">
        <title>Screening of Alkalihalobacillus lindianensis BZ-TG-R113 and Its Alleviation of Salt Stress on Rapeseed Growth.</title>
        <authorList>
            <person name="Zhao B."/>
            <person name="Guo T."/>
        </authorList>
    </citation>
    <scope>NUCLEOTIDE SEQUENCE [LARGE SCALE GENOMIC DNA]</scope>
    <source>
        <strain evidence="2 3">BZ-TG-R113</strain>
    </source>
</reference>
<dbReference type="EMBL" id="JAWJBA010000004">
    <property type="protein sequence ID" value="MDV2685195.1"/>
    <property type="molecule type" value="Genomic_DNA"/>
</dbReference>
<dbReference type="RefSeq" id="WP_317122400.1">
    <property type="nucleotide sequence ID" value="NZ_JAWJBA010000004.1"/>
</dbReference>
<evidence type="ECO:0000313" key="3">
    <source>
        <dbReference type="Proteomes" id="UP001287282"/>
    </source>
</evidence>
<protein>
    <submittedName>
        <fullName evidence="2">Helix-turn-helix domain-containing protein</fullName>
    </submittedName>
</protein>
<dbReference type="Pfam" id="PF01381">
    <property type="entry name" value="HTH_3"/>
    <property type="match status" value="1"/>
</dbReference>
<organism evidence="2 3">
    <name type="scientific">Alkalihalophilus lindianensis</name>
    <dbReference type="NCBI Taxonomy" id="1630542"/>
    <lineage>
        <taxon>Bacteria</taxon>
        <taxon>Bacillati</taxon>
        <taxon>Bacillota</taxon>
        <taxon>Bacilli</taxon>
        <taxon>Bacillales</taxon>
        <taxon>Bacillaceae</taxon>
        <taxon>Alkalihalophilus</taxon>
    </lineage>
</organism>
<accession>A0ABU3XBD2</accession>
<keyword evidence="3" id="KW-1185">Reference proteome</keyword>
<dbReference type="PANTHER" id="PTHR37038:SF14">
    <property type="entry name" value="TRANSCRIPTIONAL ACTIVATOR"/>
    <property type="match status" value="1"/>
</dbReference>
<dbReference type="InterPro" id="IPR011990">
    <property type="entry name" value="TPR-like_helical_dom_sf"/>
</dbReference>
<dbReference type="InterPro" id="IPR010982">
    <property type="entry name" value="Lambda_DNA-bd_dom_sf"/>
</dbReference>
<dbReference type="SUPFAM" id="SSF47413">
    <property type="entry name" value="lambda repressor-like DNA-binding domains"/>
    <property type="match status" value="1"/>
</dbReference>
<evidence type="ECO:0000259" key="1">
    <source>
        <dbReference type="PROSITE" id="PS50943"/>
    </source>
</evidence>
<dbReference type="SMART" id="SM00530">
    <property type="entry name" value="HTH_XRE"/>
    <property type="match status" value="1"/>
</dbReference>
<dbReference type="SUPFAM" id="SSF48452">
    <property type="entry name" value="TPR-like"/>
    <property type="match status" value="1"/>
</dbReference>
<feature type="domain" description="HTH cro/C1-type" evidence="1">
    <location>
        <begin position="9"/>
        <end position="63"/>
    </location>
</feature>
<dbReference type="Proteomes" id="UP001287282">
    <property type="component" value="Unassembled WGS sequence"/>
</dbReference>
<evidence type="ECO:0000313" key="2">
    <source>
        <dbReference type="EMBL" id="MDV2685195.1"/>
    </source>
</evidence>
<dbReference type="CDD" id="cd00093">
    <property type="entry name" value="HTH_XRE"/>
    <property type="match status" value="1"/>
</dbReference>
<dbReference type="InterPro" id="IPR001387">
    <property type="entry name" value="Cro/C1-type_HTH"/>
</dbReference>
<dbReference type="InterPro" id="IPR053163">
    <property type="entry name" value="HTH-type_regulator_Rgg"/>
</dbReference>
<name>A0ABU3XBD2_9BACI</name>
<proteinExistence type="predicted"/>